<dbReference type="AlphaFoldDB" id="A0A859FH60"/>
<proteinExistence type="predicted"/>
<dbReference type="GO" id="GO:0008236">
    <property type="term" value="F:serine-type peptidase activity"/>
    <property type="evidence" value="ECO:0007669"/>
    <property type="project" value="UniProtKB-KW"/>
</dbReference>
<protein>
    <recommendedName>
        <fullName evidence="4">Peptidase S1 domain-containing protein</fullName>
    </recommendedName>
</protein>
<evidence type="ECO:0000256" key="1">
    <source>
        <dbReference type="ARBA" id="ARBA00022825"/>
    </source>
</evidence>
<dbReference type="InterPro" id="IPR009003">
    <property type="entry name" value="Peptidase_S1_PA"/>
</dbReference>
<keyword evidence="1" id="KW-0645">Protease</keyword>
<dbReference type="Proteomes" id="UP000318138">
    <property type="component" value="Chromosome"/>
</dbReference>
<name>A0A859FH60_9BACI</name>
<evidence type="ECO:0000313" key="2">
    <source>
        <dbReference type="EMBL" id="QKS71992.1"/>
    </source>
</evidence>
<dbReference type="RefSeq" id="WP_176009975.1">
    <property type="nucleotide sequence ID" value="NZ_CP041372.2"/>
</dbReference>
<evidence type="ECO:0000313" key="3">
    <source>
        <dbReference type="Proteomes" id="UP000318138"/>
    </source>
</evidence>
<keyword evidence="1" id="KW-0720">Serine protease</keyword>
<dbReference type="InterPro" id="IPR043504">
    <property type="entry name" value="Peptidase_S1_PA_chymotrypsin"/>
</dbReference>
<dbReference type="KEGG" id="psua:FLK61_35610"/>
<dbReference type="EMBL" id="CP041372">
    <property type="protein sequence ID" value="QKS71992.1"/>
    <property type="molecule type" value="Genomic_DNA"/>
</dbReference>
<reference evidence="3" key="1">
    <citation type="submission" date="2019-07" db="EMBL/GenBank/DDBJ databases">
        <title>Bacillus alkalisoli sp. nov. isolated from saline soil.</title>
        <authorList>
            <person name="Sun J.-Q."/>
            <person name="Xu L."/>
        </authorList>
    </citation>
    <scope>NUCLEOTIDE SEQUENCE [LARGE SCALE GENOMIC DNA]</scope>
    <source>
        <strain evidence="3">M4U3P1</strain>
    </source>
</reference>
<organism evidence="2 3">
    <name type="scientific">Paenalkalicoccus suaedae</name>
    <dbReference type="NCBI Taxonomy" id="2592382"/>
    <lineage>
        <taxon>Bacteria</taxon>
        <taxon>Bacillati</taxon>
        <taxon>Bacillota</taxon>
        <taxon>Bacilli</taxon>
        <taxon>Bacillales</taxon>
        <taxon>Bacillaceae</taxon>
        <taxon>Paenalkalicoccus</taxon>
    </lineage>
</organism>
<keyword evidence="3" id="KW-1185">Reference proteome</keyword>
<evidence type="ECO:0008006" key="4">
    <source>
        <dbReference type="Google" id="ProtNLM"/>
    </source>
</evidence>
<gene>
    <name evidence="2" type="ORF">FLK61_35610</name>
</gene>
<sequence length="258" mass="28098">MFVDFVNQKIDIGILEDNEINNSKVIQVLSEYVKLEDYSVFNIIMLDSPAPIFDESRSATTRPLRSGLVIDRNPNTTGNCSIAYSAIDSSNNPYIITAGHCWAGQQGLGLYQGGSYIGTVSSRAHYGGAVDAMGIRVSSNALLSNRIYNTATRLSNLEVAGNDQIGDIVCKSGMHGNSCSIIHGKNANGYTTNRSFYGRRYFEGLRASLYSSQVGDSGGLIHHNNTLKGVHKGKLEGWTVYSHVTHVTRQLGLTPVTW</sequence>
<dbReference type="SUPFAM" id="SSF50494">
    <property type="entry name" value="Trypsin-like serine proteases"/>
    <property type="match status" value="1"/>
</dbReference>
<dbReference type="Gene3D" id="2.40.10.10">
    <property type="entry name" value="Trypsin-like serine proteases"/>
    <property type="match status" value="2"/>
</dbReference>
<keyword evidence="1" id="KW-0378">Hydrolase</keyword>
<accession>A0A859FH60</accession>